<dbReference type="SUPFAM" id="SSF50249">
    <property type="entry name" value="Nucleic acid-binding proteins"/>
    <property type="match status" value="1"/>
</dbReference>
<dbReference type="Pfam" id="PF17657">
    <property type="entry name" value="DNA_pol3_finger"/>
    <property type="match status" value="1"/>
</dbReference>
<evidence type="ECO:0000259" key="11">
    <source>
        <dbReference type="SMART" id="SM00481"/>
    </source>
</evidence>
<reference evidence="13" key="1">
    <citation type="submission" date="2016-04" db="EMBL/GenBank/DDBJ databases">
        <authorList>
            <person name="Lyu Z."/>
            <person name="Lyu W."/>
        </authorList>
    </citation>
    <scope>NUCLEOTIDE SEQUENCE [LARGE SCALE GENOMIC DNA]</scope>
    <source>
        <strain evidence="13">C44</strain>
    </source>
</reference>
<dbReference type="AlphaFoldDB" id="A0A179T6L1"/>
<comment type="function">
    <text evidence="9">DNA polymerase III is a complex, multichain enzyme responsible for most of the replicative synthesis in bacteria. This DNA polymerase also exhibits 3' to 5' exonuclease activity. The alpha chain is the DNA polymerase.</text>
</comment>
<dbReference type="GO" id="GO:0003676">
    <property type="term" value="F:nucleic acid binding"/>
    <property type="evidence" value="ECO:0007669"/>
    <property type="project" value="InterPro"/>
</dbReference>
<dbReference type="InterPro" id="IPR003141">
    <property type="entry name" value="Pol/His_phosphatase_N"/>
</dbReference>
<dbReference type="Proteomes" id="UP000078534">
    <property type="component" value="Unassembled WGS sequence"/>
</dbReference>
<evidence type="ECO:0000313" key="13">
    <source>
        <dbReference type="Proteomes" id="UP000078534"/>
    </source>
</evidence>
<dbReference type="EC" id="2.7.7.7" evidence="3"/>
<dbReference type="SUPFAM" id="SSF160975">
    <property type="entry name" value="AF1531-like"/>
    <property type="match status" value="1"/>
</dbReference>
<dbReference type="SUPFAM" id="SSF89550">
    <property type="entry name" value="PHP domain-like"/>
    <property type="match status" value="1"/>
</dbReference>
<evidence type="ECO:0000256" key="8">
    <source>
        <dbReference type="ARBA" id="ARBA00022932"/>
    </source>
</evidence>
<keyword evidence="13" id="KW-1185">Reference proteome</keyword>
<comment type="catalytic activity">
    <reaction evidence="10">
        <text>DNA(n) + a 2'-deoxyribonucleoside 5'-triphosphate = DNA(n+1) + diphosphate</text>
        <dbReference type="Rhea" id="RHEA:22508"/>
        <dbReference type="Rhea" id="RHEA-COMP:17339"/>
        <dbReference type="Rhea" id="RHEA-COMP:17340"/>
        <dbReference type="ChEBI" id="CHEBI:33019"/>
        <dbReference type="ChEBI" id="CHEBI:61560"/>
        <dbReference type="ChEBI" id="CHEBI:173112"/>
        <dbReference type="EC" id="2.7.7.7"/>
    </reaction>
</comment>
<evidence type="ECO:0000256" key="5">
    <source>
        <dbReference type="ARBA" id="ARBA00022679"/>
    </source>
</evidence>
<keyword evidence="7" id="KW-0235">DNA replication</keyword>
<comment type="similarity">
    <text evidence="2">Belongs to the DNA polymerase type-C family. DnaE subfamily.</text>
</comment>
<keyword evidence="6" id="KW-0548">Nucleotidyltransferase</keyword>
<dbReference type="Gene3D" id="3.20.20.140">
    <property type="entry name" value="Metal-dependent hydrolases"/>
    <property type="match status" value="1"/>
</dbReference>
<dbReference type="InterPro" id="IPR041931">
    <property type="entry name" value="DNA_pol3_alpha_thumb_dom"/>
</dbReference>
<name>A0A179T6L1_9BACI</name>
<dbReference type="Pfam" id="PF14579">
    <property type="entry name" value="HHH_6"/>
    <property type="match status" value="1"/>
</dbReference>
<evidence type="ECO:0000313" key="12">
    <source>
        <dbReference type="EMBL" id="OAS88799.1"/>
    </source>
</evidence>
<dbReference type="NCBIfam" id="NF005298">
    <property type="entry name" value="PRK06826.1"/>
    <property type="match status" value="1"/>
</dbReference>
<comment type="subcellular location">
    <subcellularLocation>
        <location evidence="1">Cytoplasm</location>
    </subcellularLocation>
</comment>
<dbReference type="EMBL" id="LWSG01000002">
    <property type="protein sequence ID" value="OAS88799.1"/>
    <property type="molecule type" value="Genomic_DNA"/>
</dbReference>
<evidence type="ECO:0000256" key="3">
    <source>
        <dbReference type="ARBA" id="ARBA00012417"/>
    </source>
</evidence>
<evidence type="ECO:0000256" key="4">
    <source>
        <dbReference type="ARBA" id="ARBA00019114"/>
    </source>
</evidence>
<dbReference type="SMART" id="SM00481">
    <property type="entry name" value="POLIIIAc"/>
    <property type="match status" value="1"/>
</dbReference>
<dbReference type="Gene3D" id="2.40.50.140">
    <property type="entry name" value="Nucleic acid-binding proteins"/>
    <property type="match status" value="1"/>
</dbReference>
<dbReference type="GO" id="GO:0003887">
    <property type="term" value="F:DNA-directed DNA polymerase activity"/>
    <property type="evidence" value="ECO:0007669"/>
    <property type="project" value="UniProtKB-KW"/>
</dbReference>
<dbReference type="RefSeq" id="WP_066326797.1">
    <property type="nucleotide sequence ID" value="NZ_LWSG01000002.1"/>
</dbReference>
<dbReference type="InterPro" id="IPR011708">
    <property type="entry name" value="DNA_pol3_alpha_NTPase_dom"/>
</dbReference>
<dbReference type="GO" id="GO:0006260">
    <property type="term" value="P:DNA replication"/>
    <property type="evidence" value="ECO:0007669"/>
    <property type="project" value="UniProtKB-KW"/>
</dbReference>
<dbReference type="Gene3D" id="1.10.10.1600">
    <property type="entry name" value="Bacterial DNA polymerase III alpha subunit, thumb domain"/>
    <property type="match status" value="1"/>
</dbReference>
<evidence type="ECO:0000256" key="9">
    <source>
        <dbReference type="ARBA" id="ARBA00025611"/>
    </source>
</evidence>
<dbReference type="Pfam" id="PF02811">
    <property type="entry name" value="PHP"/>
    <property type="match status" value="1"/>
</dbReference>
<keyword evidence="5" id="KW-0808">Transferase</keyword>
<dbReference type="InterPro" id="IPR040982">
    <property type="entry name" value="DNA_pol3_finger"/>
</dbReference>
<dbReference type="PANTHER" id="PTHR32294">
    <property type="entry name" value="DNA POLYMERASE III SUBUNIT ALPHA"/>
    <property type="match status" value="1"/>
</dbReference>
<dbReference type="NCBIfam" id="TIGR00594">
    <property type="entry name" value="polc"/>
    <property type="match status" value="1"/>
</dbReference>
<feature type="domain" description="Polymerase/histidinol phosphatase N-terminal" evidence="11">
    <location>
        <begin position="4"/>
        <end position="71"/>
    </location>
</feature>
<dbReference type="InterPro" id="IPR004013">
    <property type="entry name" value="PHP_dom"/>
</dbReference>
<dbReference type="Pfam" id="PF01336">
    <property type="entry name" value="tRNA_anti-codon"/>
    <property type="match status" value="1"/>
</dbReference>
<dbReference type="InterPro" id="IPR004805">
    <property type="entry name" value="DnaE2/DnaE/PolC"/>
</dbReference>
<sequence>MPFVHLQVKSAYSLLTSAARLDRLVNKAKTLKFKALALTDDQVMYGTVAFYKLCKQHGIKPIIGLTINILDEQGEGESTSLILLAENNNGYRNLLKISSALQTKTPEGLPERWLKSYSQGLIAISPGMDGIIEKNLLEGNRVKAKELTKKYETIFGQKSFYLGLQNHLLEQEKHLLTELFSLSEETKVPVVATNNVAYLEQDDYMAYKCLSAIKNGDKLSDEHIDLHTPNEYYLKSQEDMVSLFDQYPDALENTLLIAERCQVDLELGVTHLPKFPTPNSESANEYLEQLCMEGLKDRFEEPKKSYLDRLTYELSVIKKMNFSDYFLIVWDFMKYAHENSILTGPGRGSAAGSLVSYVLKITDVDPIKHRLLFERFLNPERITMPDIDIDFPDTRRDEVIHYVANKYGKIHVAQIITFGTLAAKAAIRDIGRVMGASPKETELLSKQIPTRPGTTLTKAITESHVLQKMIRENELYKKIIDTALKIEGLPRHASTHAAGVVLSDQPLTNIVPIQNGQHEVYLTQFSMDYLEDLGLLKMDFLGLRNLSLIENITKLIQREEGYSVNLPKISYQDEKTFSLLSSGDTTGVFQLESEGMRSVLKRLKPTSLEDIVAVNALYRPGPMENIPLYIERKHQKSSVHYLHPALEPILHSTYGVIVYQEQIIEIASTIAGFTLGEADLLRRAVGKKKKDVLDKEREHFVKGCKSNGYNEHVANNVYDLIVKFADYGFNRSHAVAYSMIAYQLAYLKANYPLYFMTALLTSASGNDDKVSQYIREAKQKGVTILPPSVNYSAYPFLVENGNIRYSLTAIKNVGIAAIKEIFHARKKKPFTDLFEFCIRVSMKIINRRIMEQLIFSGAMDDFGVERATLLASLDVAIEHAELLTPTDENQIDFFEEEAFALKPKYIEVEPFKIEEKLKFEKETLGFYFSSHPVELYREKFQSVNASNISDMGLKIDKKAMIGAMIVSIRTIRTKKGDVMAFLVIADETGDIDAVMFPQIYTKFSEKISIGDTFLLDGKVERRQDKVQFIIQKVVSPEELSSLDDKSKLFIKIERQSMEPKRLFEVKNYLKEFSGDTPVFLYYESEKRTVQLPSEFFISPTEECMDALIKLLGKENVVLRNHQ</sequence>
<dbReference type="STRING" id="152268.A6K24_15220"/>
<dbReference type="InterPro" id="IPR016195">
    <property type="entry name" value="Pol/histidinol_Pase-like"/>
</dbReference>
<evidence type="ECO:0000256" key="6">
    <source>
        <dbReference type="ARBA" id="ARBA00022695"/>
    </source>
</evidence>
<dbReference type="Gene3D" id="1.10.150.870">
    <property type="match status" value="1"/>
</dbReference>
<evidence type="ECO:0000256" key="1">
    <source>
        <dbReference type="ARBA" id="ARBA00004496"/>
    </source>
</evidence>
<organism evidence="12 13">
    <name type="scientific">Metabacillus litoralis</name>
    <dbReference type="NCBI Taxonomy" id="152268"/>
    <lineage>
        <taxon>Bacteria</taxon>
        <taxon>Bacillati</taxon>
        <taxon>Bacillota</taxon>
        <taxon>Bacilli</taxon>
        <taxon>Bacillales</taxon>
        <taxon>Bacillaceae</taxon>
        <taxon>Metabacillus</taxon>
    </lineage>
</organism>
<comment type="caution">
    <text evidence="12">The sequence shown here is derived from an EMBL/GenBank/DDBJ whole genome shotgun (WGS) entry which is preliminary data.</text>
</comment>
<dbReference type="Pfam" id="PF07733">
    <property type="entry name" value="DNA_pol3_alpha"/>
    <property type="match status" value="1"/>
</dbReference>
<gene>
    <name evidence="12" type="primary">dnaE</name>
    <name evidence="12" type="ORF">A6K24_15220</name>
</gene>
<dbReference type="OrthoDB" id="9803237at2"/>
<keyword evidence="8" id="KW-0239">DNA-directed DNA polymerase</keyword>
<accession>A0A179T6L1</accession>
<dbReference type="NCBIfam" id="NF004226">
    <property type="entry name" value="PRK05673.1"/>
    <property type="match status" value="1"/>
</dbReference>
<dbReference type="GO" id="GO:0008408">
    <property type="term" value="F:3'-5' exonuclease activity"/>
    <property type="evidence" value="ECO:0007669"/>
    <property type="project" value="InterPro"/>
</dbReference>
<evidence type="ECO:0000256" key="2">
    <source>
        <dbReference type="ARBA" id="ARBA00009496"/>
    </source>
</evidence>
<dbReference type="PANTHER" id="PTHR32294:SF0">
    <property type="entry name" value="DNA POLYMERASE III SUBUNIT ALPHA"/>
    <property type="match status" value="1"/>
</dbReference>
<dbReference type="InterPro" id="IPR012340">
    <property type="entry name" value="NA-bd_OB-fold"/>
</dbReference>
<dbReference type="GO" id="GO:0005737">
    <property type="term" value="C:cytoplasm"/>
    <property type="evidence" value="ECO:0007669"/>
    <property type="project" value="UniProtKB-SubCell"/>
</dbReference>
<evidence type="ECO:0000256" key="10">
    <source>
        <dbReference type="ARBA" id="ARBA00049244"/>
    </source>
</evidence>
<proteinExistence type="inferred from homology"/>
<dbReference type="InterPro" id="IPR004365">
    <property type="entry name" value="NA-bd_OB_tRNA"/>
</dbReference>
<evidence type="ECO:0000256" key="7">
    <source>
        <dbReference type="ARBA" id="ARBA00022705"/>
    </source>
</evidence>
<dbReference type="CDD" id="cd04485">
    <property type="entry name" value="DnaE_OBF"/>
    <property type="match status" value="1"/>
</dbReference>
<dbReference type="InterPro" id="IPR029460">
    <property type="entry name" value="DNAPol_HHH"/>
</dbReference>
<protein>
    <recommendedName>
        <fullName evidence="4">DNA polymerase III subunit alpha</fullName>
        <ecNumber evidence="3">2.7.7.7</ecNumber>
    </recommendedName>
</protein>